<evidence type="ECO:0000313" key="9">
    <source>
        <dbReference type="EMBL" id="TEB07475.1"/>
    </source>
</evidence>
<dbReference type="PANTHER" id="PTHR43711">
    <property type="entry name" value="TWO-COMPONENT HISTIDINE KINASE"/>
    <property type="match status" value="1"/>
</dbReference>
<dbReference type="InterPro" id="IPR004358">
    <property type="entry name" value="Sig_transdc_His_kin-like_C"/>
</dbReference>
<accession>A0A4Y7REN3</accession>
<gene>
    <name evidence="9" type="primary">srrB_1</name>
    <name evidence="9" type="ORF">Psch_01029</name>
</gene>
<keyword evidence="7" id="KW-0902">Two-component regulatory system</keyword>
<dbReference type="Gene3D" id="3.30.565.10">
    <property type="entry name" value="Histidine kinase-like ATPase, C-terminal domain"/>
    <property type="match status" value="1"/>
</dbReference>
<reference evidence="9 10" key="1">
    <citation type="journal article" date="2018" name="Environ. Microbiol.">
        <title>Novel energy conservation strategies and behaviour of Pelotomaculum schinkii driving syntrophic propionate catabolism.</title>
        <authorList>
            <person name="Hidalgo-Ahumada C.A.P."/>
            <person name="Nobu M.K."/>
            <person name="Narihiro T."/>
            <person name="Tamaki H."/>
            <person name="Liu W.T."/>
            <person name="Kamagata Y."/>
            <person name="Stams A.J.M."/>
            <person name="Imachi H."/>
            <person name="Sousa D.Z."/>
        </authorList>
    </citation>
    <scope>NUCLEOTIDE SEQUENCE [LARGE SCALE GENOMIC DNA]</scope>
    <source>
        <strain evidence="9 10">HH</strain>
    </source>
</reference>
<dbReference type="PRINTS" id="PR00344">
    <property type="entry name" value="BCTRLSENSOR"/>
</dbReference>
<evidence type="ECO:0000256" key="7">
    <source>
        <dbReference type="ARBA" id="ARBA00023012"/>
    </source>
</evidence>
<dbReference type="SUPFAM" id="SSF55874">
    <property type="entry name" value="ATPase domain of HSP90 chaperone/DNA topoisomerase II/histidine kinase"/>
    <property type="match status" value="1"/>
</dbReference>
<dbReference type="InterPro" id="IPR036097">
    <property type="entry name" value="HisK_dim/P_sf"/>
</dbReference>
<dbReference type="Gene3D" id="1.10.287.130">
    <property type="match status" value="1"/>
</dbReference>
<comment type="subcellular location">
    <subcellularLocation>
        <location evidence="2">Membrane</location>
    </subcellularLocation>
</comment>
<dbReference type="Pfam" id="PF02518">
    <property type="entry name" value="HATPase_c"/>
    <property type="match status" value="1"/>
</dbReference>
<dbReference type="EC" id="2.7.13.3" evidence="3"/>
<dbReference type="FunFam" id="3.30.565.10:FF:000006">
    <property type="entry name" value="Sensor histidine kinase WalK"/>
    <property type="match status" value="1"/>
</dbReference>
<comment type="catalytic activity">
    <reaction evidence="1">
        <text>ATP + protein L-histidine = ADP + protein N-phospho-L-histidine.</text>
        <dbReference type="EC" id="2.7.13.3"/>
    </reaction>
</comment>
<organism evidence="9 10">
    <name type="scientific">Pelotomaculum schinkii</name>
    <dbReference type="NCBI Taxonomy" id="78350"/>
    <lineage>
        <taxon>Bacteria</taxon>
        <taxon>Bacillati</taxon>
        <taxon>Bacillota</taxon>
        <taxon>Clostridia</taxon>
        <taxon>Eubacteriales</taxon>
        <taxon>Desulfotomaculaceae</taxon>
        <taxon>Pelotomaculum</taxon>
    </lineage>
</organism>
<evidence type="ECO:0000256" key="2">
    <source>
        <dbReference type="ARBA" id="ARBA00004370"/>
    </source>
</evidence>
<dbReference type="AlphaFoldDB" id="A0A4Y7REN3"/>
<dbReference type="PROSITE" id="PS50109">
    <property type="entry name" value="HIS_KIN"/>
    <property type="match status" value="1"/>
</dbReference>
<dbReference type="SMART" id="SM00388">
    <property type="entry name" value="HisKA"/>
    <property type="match status" value="1"/>
</dbReference>
<dbReference type="EMBL" id="QFGA01000001">
    <property type="protein sequence ID" value="TEB07475.1"/>
    <property type="molecule type" value="Genomic_DNA"/>
</dbReference>
<dbReference type="InterPro" id="IPR003594">
    <property type="entry name" value="HATPase_dom"/>
</dbReference>
<dbReference type="GO" id="GO:0016020">
    <property type="term" value="C:membrane"/>
    <property type="evidence" value="ECO:0007669"/>
    <property type="project" value="UniProtKB-SubCell"/>
</dbReference>
<keyword evidence="4" id="KW-0597">Phosphoprotein</keyword>
<comment type="caution">
    <text evidence="9">The sequence shown here is derived from an EMBL/GenBank/DDBJ whole genome shotgun (WGS) entry which is preliminary data.</text>
</comment>
<dbReference type="Proteomes" id="UP000298324">
    <property type="component" value="Unassembled WGS sequence"/>
</dbReference>
<dbReference type="SMART" id="SM00387">
    <property type="entry name" value="HATPase_c"/>
    <property type="match status" value="1"/>
</dbReference>
<evidence type="ECO:0000313" key="10">
    <source>
        <dbReference type="Proteomes" id="UP000298324"/>
    </source>
</evidence>
<keyword evidence="5 9" id="KW-0808">Transferase</keyword>
<evidence type="ECO:0000256" key="1">
    <source>
        <dbReference type="ARBA" id="ARBA00000085"/>
    </source>
</evidence>
<proteinExistence type="predicted"/>
<evidence type="ECO:0000259" key="8">
    <source>
        <dbReference type="PROSITE" id="PS50109"/>
    </source>
</evidence>
<evidence type="ECO:0000256" key="6">
    <source>
        <dbReference type="ARBA" id="ARBA00022777"/>
    </source>
</evidence>
<dbReference type="RefSeq" id="WP_134218837.1">
    <property type="nucleotide sequence ID" value="NZ_QFGA01000001.1"/>
</dbReference>
<sequence>MSAKNRLKIDYLFDISIKILYFSGRLLKEHCNLDWVPGWLVSTLGINGCAVGINMTKRCIVYFNAQKSTADYTEVDLDVLQCFQQNACANRNIPCPILDCPVRQKVIERCGQPDYEVTCFPMACRNGFLMSCGEGLLLNSFPVTELLRAVTHVIECSLDTIKGTGKDPTCFLPSEDMAQMWSEMLAGLSHDLRTPLACIKGYVTTLLRDDVAWDPQTQKEFLNIIVEETDYIESLINNLLDSSTLSWKGEIELKKEPISLLQIAQKVLRDQSYRKKNHEFIVMFPEDFPIVKADLTRIEQVLRNLVDNAVKYSNENTQIVIKGELAPEEVIVSVADQGIGIGDEHLNQLFEKFFRVNSNLQEHQKGMGLGLPLARQIIINHGGRIWAKSKLNQGTTLFFSLPTGSANSELPSTRGN</sequence>
<evidence type="ECO:0000256" key="5">
    <source>
        <dbReference type="ARBA" id="ARBA00022679"/>
    </source>
</evidence>
<evidence type="ECO:0000256" key="3">
    <source>
        <dbReference type="ARBA" id="ARBA00012438"/>
    </source>
</evidence>
<dbReference type="InterPro" id="IPR005467">
    <property type="entry name" value="His_kinase_dom"/>
</dbReference>
<dbReference type="CDD" id="cd00082">
    <property type="entry name" value="HisKA"/>
    <property type="match status" value="1"/>
</dbReference>
<dbReference type="InterPro" id="IPR036890">
    <property type="entry name" value="HATPase_C_sf"/>
</dbReference>
<dbReference type="Pfam" id="PF00512">
    <property type="entry name" value="HisKA"/>
    <property type="match status" value="1"/>
</dbReference>
<feature type="domain" description="Histidine kinase" evidence="8">
    <location>
        <begin position="187"/>
        <end position="405"/>
    </location>
</feature>
<dbReference type="InterPro" id="IPR050736">
    <property type="entry name" value="Sensor_HK_Regulatory"/>
</dbReference>
<name>A0A4Y7REN3_9FIRM</name>
<dbReference type="InterPro" id="IPR003661">
    <property type="entry name" value="HisK_dim/P_dom"/>
</dbReference>
<dbReference type="CDD" id="cd00075">
    <property type="entry name" value="HATPase"/>
    <property type="match status" value="1"/>
</dbReference>
<dbReference type="GO" id="GO:0000155">
    <property type="term" value="F:phosphorelay sensor kinase activity"/>
    <property type="evidence" value="ECO:0007669"/>
    <property type="project" value="InterPro"/>
</dbReference>
<dbReference type="PANTHER" id="PTHR43711:SF31">
    <property type="entry name" value="HISTIDINE KINASE"/>
    <property type="match status" value="1"/>
</dbReference>
<protein>
    <recommendedName>
        <fullName evidence="3">histidine kinase</fullName>
        <ecNumber evidence="3">2.7.13.3</ecNumber>
    </recommendedName>
</protein>
<keyword evidence="6" id="KW-0418">Kinase</keyword>
<evidence type="ECO:0000256" key="4">
    <source>
        <dbReference type="ARBA" id="ARBA00022553"/>
    </source>
</evidence>
<dbReference type="SUPFAM" id="SSF47384">
    <property type="entry name" value="Homodimeric domain of signal transducing histidine kinase"/>
    <property type="match status" value="1"/>
</dbReference>
<keyword evidence="10" id="KW-1185">Reference proteome</keyword>